<name>A0AAJ3NQC7_9MYCO</name>
<feature type="chain" id="PRO_5042590011" description="KOW domain-containing protein" evidence="1">
    <location>
        <begin position="30"/>
        <end position="124"/>
    </location>
</feature>
<keyword evidence="3" id="KW-1185">Reference proteome</keyword>
<accession>A0AAJ3NQC7</accession>
<dbReference type="Proteomes" id="UP000193387">
    <property type="component" value="Unassembled WGS sequence"/>
</dbReference>
<organism evidence="2 3">
    <name type="scientific">Mycobacterium saskatchewanense</name>
    <dbReference type="NCBI Taxonomy" id="220927"/>
    <lineage>
        <taxon>Bacteria</taxon>
        <taxon>Bacillati</taxon>
        <taxon>Actinomycetota</taxon>
        <taxon>Actinomycetes</taxon>
        <taxon>Mycobacteriales</taxon>
        <taxon>Mycobacteriaceae</taxon>
        <taxon>Mycobacterium</taxon>
        <taxon>Mycobacterium simiae complex</taxon>
    </lineage>
</organism>
<proteinExistence type="predicted"/>
<keyword evidence="1" id="KW-0732">Signal</keyword>
<protein>
    <recommendedName>
        <fullName evidence="4">KOW domain-containing protein</fullName>
    </recommendedName>
</protein>
<reference evidence="2 3" key="1">
    <citation type="submission" date="2016-01" db="EMBL/GenBank/DDBJ databases">
        <title>The new phylogeny of the genus Mycobacterium.</title>
        <authorList>
            <person name="Tarcisio F."/>
            <person name="Conor M."/>
            <person name="Antonella G."/>
            <person name="Elisabetta G."/>
            <person name="Giulia F.S."/>
            <person name="Sara T."/>
            <person name="Anna F."/>
            <person name="Clotilde B."/>
            <person name="Roberto B."/>
            <person name="Veronica D.S."/>
            <person name="Fabio R."/>
            <person name="Monica P."/>
            <person name="Olivier J."/>
            <person name="Enrico T."/>
            <person name="Nicola S."/>
        </authorList>
    </citation>
    <scope>NUCLEOTIDE SEQUENCE [LARGE SCALE GENOMIC DNA]</scope>
    <source>
        <strain evidence="2 3">DSM 44616</strain>
    </source>
</reference>
<feature type="signal peptide" evidence="1">
    <location>
        <begin position="1"/>
        <end position="29"/>
    </location>
</feature>
<evidence type="ECO:0000313" key="2">
    <source>
        <dbReference type="EMBL" id="ORW71172.1"/>
    </source>
</evidence>
<dbReference type="EMBL" id="LQPR01000033">
    <property type="protein sequence ID" value="ORW71172.1"/>
    <property type="molecule type" value="Genomic_DNA"/>
</dbReference>
<gene>
    <name evidence="2" type="ORF">AWC23_14880</name>
</gene>
<evidence type="ECO:0000256" key="1">
    <source>
        <dbReference type="SAM" id="SignalP"/>
    </source>
</evidence>
<comment type="caution">
    <text evidence="2">The sequence shown here is derived from an EMBL/GenBank/DDBJ whole genome shotgun (WGS) entry which is preliminary data.</text>
</comment>
<sequence length="124" mass="13303">MVCFALLLARRPTFVLPFARACLANFARADLAFLVVSAPTRGTEVSRYQPGDRVRVISVTPAAGRAPATDPAHPDALDWNGDTLIGKTGTVLDVFGDRHARNNVRLDHLAEAVAFPDADLAPQP</sequence>
<dbReference type="AlphaFoldDB" id="A0AAJ3NQC7"/>
<evidence type="ECO:0008006" key="4">
    <source>
        <dbReference type="Google" id="ProtNLM"/>
    </source>
</evidence>
<evidence type="ECO:0000313" key="3">
    <source>
        <dbReference type="Proteomes" id="UP000193387"/>
    </source>
</evidence>